<proteinExistence type="inferred from homology"/>
<comment type="caution">
    <text evidence="17">The sequence shown here is derived from an EMBL/GenBank/DDBJ whole genome shotgun (WGS) entry which is preliminary data.</text>
</comment>
<dbReference type="RefSeq" id="WP_169199857.1">
    <property type="nucleotide sequence ID" value="NZ_WTVH02000009.1"/>
</dbReference>
<keyword evidence="5 11" id="KW-0812">Transmembrane</keyword>
<dbReference type="InterPro" id="IPR012910">
    <property type="entry name" value="Plug_dom"/>
</dbReference>
<evidence type="ECO:0000256" key="12">
    <source>
        <dbReference type="RuleBase" id="RU003357"/>
    </source>
</evidence>
<keyword evidence="7 12" id="KW-0798">TonB box</keyword>
<dbReference type="SUPFAM" id="SSF56935">
    <property type="entry name" value="Porins"/>
    <property type="match status" value="1"/>
</dbReference>
<evidence type="ECO:0000256" key="7">
    <source>
        <dbReference type="ARBA" id="ARBA00023077"/>
    </source>
</evidence>
<keyword evidence="10 11" id="KW-0998">Cell outer membrane</keyword>
<evidence type="ECO:0000256" key="6">
    <source>
        <dbReference type="ARBA" id="ARBA00022729"/>
    </source>
</evidence>
<keyword evidence="3 11" id="KW-0813">Transport</keyword>
<evidence type="ECO:0000256" key="11">
    <source>
        <dbReference type="PROSITE-ProRule" id="PRU01360"/>
    </source>
</evidence>
<evidence type="ECO:0000259" key="16">
    <source>
        <dbReference type="Pfam" id="PF07715"/>
    </source>
</evidence>
<evidence type="ECO:0000259" key="15">
    <source>
        <dbReference type="Pfam" id="PF00593"/>
    </source>
</evidence>
<dbReference type="Gene3D" id="2.170.130.10">
    <property type="entry name" value="TonB-dependent receptor, plug domain"/>
    <property type="match status" value="1"/>
</dbReference>
<keyword evidence="18" id="KW-1185">Reference proteome</keyword>
<accession>A0ABX1N5T6</accession>
<dbReference type="Gene3D" id="2.40.170.20">
    <property type="entry name" value="TonB-dependent receptor, beta-barrel domain"/>
    <property type="match status" value="1"/>
</dbReference>
<feature type="region of interest" description="Disordered" evidence="13">
    <location>
        <begin position="244"/>
        <end position="263"/>
    </location>
</feature>
<evidence type="ECO:0000313" key="18">
    <source>
        <dbReference type="Proteomes" id="UP000601990"/>
    </source>
</evidence>
<evidence type="ECO:0000256" key="1">
    <source>
        <dbReference type="ARBA" id="ARBA00004571"/>
    </source>
</evidence>
<dbReference type="InterPro" id="IPR000531">
    <property type="entry name" value="Beta-barrel_TonB"/>
</dbReference>
<feature type="chain" id="PRO_5047308265" evidence="14">
    <location>
        <begin position="25"/>
        <end position="687"/>
    </location>
</feature>
<dbReference type="PANTHER" id="PTHR30069:SF29">
    <property type="entry name" value="HEMOGLOBIN AND HEMOGLOBIN-HAPTOGLOBIN-BINDING PROTEIN 1-RELATED"/>
    <property type="match status" value="1"/>
</dbReference>
<evidence type="ECO:0000256" key="13">
    <source>
        <dbReference type="SAM" id="MobiDB-lite"/>
    </source>
</evidence>
<feature type="signal peptide" evidence="14">
    <location>
        <begin position="1"/>
        <end position="24"/>
    </location>
</feature>
<dbReference type="PANTHER" id="PTHR30069">
    <property type="entry name" value="TONB-DEPENDENT OUTER MEMBRANE RECEPTOR"/>
    <property type="match status" value="1"/>
</dbReference>
<evidence type="ECO:0000256" key="5">
    <source>
        <dbReference type="ARBA" id="ARBA00022692"/>
    </source>
</evidence>
<dbReference type="InterPro" id="IPR037066">
    <property type="entry name" value="Plug_dom_sf"/>
</dbReference>
<evidence type="ECO:0000313" key="17">
    <source>
        <dbReference type="EMBL" id="NMF94639.1"/>
    </source>
</evidence>
<sequence length="687" mass="74440">MPTFRPGVLYAALACAFSSVSSHADEAAHLSAVTVTAKGYASANAETPASVTALEREQWLDRGADNVGEALRGQPGLAVASDGAQGQNPVIRGLKKESVVLLVDGMRLNSAQPAGAIASFMSLGLAERIEVVRGSASVLYGTGALGGAINVLLPQARFEAGVQMRAGAEFETANEGVRGTAVMNASEGDHALMLGASLARIGDYRAPDGEVDHTDYDSDSFIAQYRFRLDDSQQLRLSLQQHEDRDVSYPGSIKPHPHPQIRSSIIHSPSQTRELVEVGYSRRGSGDAPVNVDVRVYRQEMEREIAARAKGPLGRDFSDTEVTFATDGLDARADWLAHPDHLLSFGVNAWQMEASPERFLSSPPTFARGRNDPFDDGRIEAIGVFVQDDMRFGRLNVLAGLRRDWVEGDADSVNNGAITRGLERSDSATSGSLGAIYEVSKLLRPYANVSRAFRAGEMRERFESSPRSDGYYYVGNPRIEPEIATQFEIGLKGADADLSYALSAYRTRITDYITGRNVSGAPGTNRCPPANASACKETFNLGRATLVGVEAEARWQAVRGQWLTAACSRVRGENEDLDEPLFQMPADEMSLGWEGRVAAAWTADATLRLVRKQDRVATVFAAGTENETSGFATADFGATWHGQRQRVRVALKNAFDKPYHEHLTEGVSGMEIDAPGRSLMVSWQGQF</sequence>
<evidence type="ECO:0000256" key="4">
    <source>
        <dbReference type="ARBA" id="ARBA00022452"/>
    </source>
</evidence>
<evidence type="ECO:0000256" key="9">
    <source>
        <dbReference type="ARBA" id="ARBA00023170"/>
    </source>
</evidence>
<dbReference type="PROSITE" id="PS52016">
    <property type="entry name" value="TONB_DEPENDENT_REC_3"/>
    <property type="match status" value="1"/>
</dbReference>
<keyword evidence="4 11" id="KW-1134">Transmembrane beta strand</keyword>
<evidence type="ECO:0000256" key="3">
    <source>
        <dbReference type="ARBA" id="ARBA00022448"/>
    </source>
</evidence>
<evidence type="ECO:0000256" key="14">
    <source>
        <dbReference type="SAM" id="SignalP"/>
    </source>
</evidence>
<comment type="similarity">
    <text evidence="2 11 12">Belongs to the TonB-dependent receptor family.</text>
</comment>
<keyword evidence="8 11" id="KW-0472">Membrane</keyword>
<dbReference type="EMBL" id="WTVH01000033">
    <property type="protein sequence ID" value="NMF94639.1"/>
    <property type="molecule type" value="Genomic_DNA"/>
</dbReference>
<feature type="domain" description="TonB-dependent receptor plug" evidence="16">
    <location>
        <begin position="45"/>
        <end position="148"/>
    </location>
</feature>
<evidence type="ECO:0000256" key="2">
    <source>
        <dbReference type="ARBA" id="ARBA00009810"/>
    </source>
</evidence>
<name>A0ABX1N5T6_9RHOO</name>
<protein>
    <submittedName>
        <fullName evidence="17">TonB-dependent receptor</fullName>
    </submittedName>
</protein>
<keyword evidence="6 14" id="KW-0732">Signal</keyword>
<dbReference type="CDD" id="cd01347">
    <property type="entry name" value="ligand_gated_channel"/>
    <property type="match status" value="1"/>
</dbReference>
<dbReference type="Pfam" id="PF07715">
    <property type="entry name" value="Plug"/>
    <property type="match status" value="1"/>
</dbReference>
<evidence type="ECO:0000256" key="8">
    <source>
        <dbReference type="ARBA" id="ARBA00023136"/>
    </source>
</evidence>
<comment type="subcellular location">
    <subcellularLocation>
        <location evidence="1 11">Cell outer membrane</location>
        <topology evidence="1 11">Multi-pass membrane protein</topology>
    </subcellularLocation>
</comment>
<gene>
    <name evidence="17" type="ORF">GO608_15025</name>
</gene>
<feature type="domain" description="TonB-dependent receptor-like beta-barrel" evidence="15">
    <location>
        <begin position="200"/>
        <end position="653"/>
    </location>
</feature>
<reference evidence="17" key="1">
    <citation type="submission" date="2019-12" db="EMBL/GenBank/DDBJ databases">
        <title>Comparative genomics gives insights into the taxonomy of the Azoarcus-Aromatoleum group and reveals separate origins of nif in the plant-associated Azoarcus and non-plant-associated Aromatoleum sub-groups.</title>
        <authorList>
            <person name="Lafos M."/>
            <person name="Maluk M."/>
            <person name="Batista M."/>
            <person name="Junghare M."/>
            <person name="Carmona M."/>
            <person name="Faoro H."/>
            <person name="Cruz L.M."/>
            <person name="Battistoni F."/>
            <person name="De Souza E."/>
            <person name="Pedrosa F."/>
            <person name="Chen W.-M."/>
            <person name="Poole P.S."/>
            <person name="Dixon R.A."/>
            <person name="James E.K."/>
        </authorList>
    </citation>
    <scope>NUCLEOTIDE SEQUENCE</scope>
    <source>
        <strain evidence="17">U120</strain>
    </source>
</reference>
<dbReference type="Pfam" id="PF00593">
    <property type="entry name" value="TonB_dep_Rec_b-barrel"/>
    <property type="match status" value="1"/>
</dbReference>
<dbReference type="InterPro" id="IPR036942">
    <property type="entry name" value="Beta-barrel_TonB_sf"/>
</dbReference>
<organism evidence="17 18">
    <name type="scientific">Aromatoleum buckelii</name>
    <dbReference type="NCBI Taxonomy" id="200254"/>
    <lineage>
        <taxon>Bacteria</taxon>
        <taxon>Pseudomonadati</taxon>
        <taxon>Pseudomonadota</taxon>
        <taxon>Betaproteobacteria</taxon>
        <taxon>Rhodocyclales</taxon>
        <taxon>Rhodocyclaceae</taxon>
        <taxon>Aromatoleum</taxon>
    </lineage>
</organism>
<keyword evidence="9 17" id="KW-0675">Receptor</keyword>
<evidence type="ECO:0000256" key="10">
    <source>
        <dbReference type="ARBA" id="ARBA00023237"/>
    </source>
</evidence>
<dbReference type="Proteomes" id="UP000601990">
    <property type="component" value="Unassembled WGS sequence"/>
</dbReference>
<dbReference type="InterPro" id="IPR039426">
    <property type="entry name" value="TonB-dep_rcpt-like"/>
</dbReference>